<name>A0ABZ0YXR4_9GAMM</name>
<dbReference type="InterPro" id="IPR036670">
    <property type="entry name" value="SecA_X-link_sf"/>
</dbReference>
<dbReference type="InterPro" id="IPR011116">
    <property type="entry name" value="SecA_Wing/Scaffold"/>
</dbReference>
<feature type="binding site" evidence="16">
    <location>
        <position position="518"/>
    </location>
    <ligand>
        <name>ATP</name>
        <dbReference type="ChEBI" id="CHEBI:30616"/>
    </ligand>
</feature>
<dbReference type="PANTHER" id="PTHR30612:SF0">
    <property type="entry name" value="CHLOROPLAST PROTEIN-TRANSPORTING ATPASE"/>
    <property type="match status" value="1"/>
</dbReference>
<feature type="domain" description="Helicase ATP-binding" evidence="19">
    <location>
        <begin position="89"/>
        <end position="247"/>
    </location>
</feature>
<dbReference type="InterPro" id="IPR027417">
    <property type="entry name" value="P-loop_NTPase"/>
</dbReference>
<dbReference type="InterPro" id="IPR014001">
    <property type="entry name" value="Helicase_ATP-bd"/>
</dbReference>
<evidence type="ECO:0000256" key="15">
    <source>
        <dbReference type="ARBA" id="ARBA00023136"/>
    </source>
</evidence>
<evidence type="ECO:0000256" key="11">
    <source>
        <dbReference type="ARBA" id="ARBA00022840"/>
    </source>
</evidence>
<evidence type="ECO:0000259" key="20">
    <source>
        <dbReference type="PROSITE" id="PS51194"/>
    </source>
</evidence>
<comment type="similarity">
    <text evidence="3 16 17">Belongs to the SecA family.</text>
</comment>
<keyword evidence="11 16" id="KW-0067">ATP-binding</keyword>
<evidence type="ECO:0000256" key="12">
    <source>
        <dbReference type="ARBA" id="ARBA00022927"/>
    </source>
</evidence>
<evidence type="ECO:0000256" key="16">
    <source>
        <dbReference type="HAMAP-Rule" id="MF_01382"/>
    </source>
</evidence>
<dbReference type="CDD" id="cd17928">
    <property type="entry name" value="DEXDc_SecA"/>
    <property type="match status" value="1"/>
</dbReference>
<dbReference type="Gene3D" id="1.10.3060.10">
    <property type="entry name" value="Helical scaffold and wing domains of SecA"/>
    <property type="match status" value="1"/>
</dbReference>
<keyword evidence="7" id="KW-0997">Cell inner membrane</keyword>
<protein>
    <recommendedName>
        <fullName evidence="16 17">Protein translocase subunit SecA</fullName>
        <ecNumber evidence="16">7.4.2.8</ecNumber>
    </recommendedName>
</protein>
<dbReference type="InterPro" id="IPR044722">
    <property type="entry name" value="SecA_SF2_C"/>
</dbReference>
<dbReference type="HAMAP" id="MF_01382">
    <property type="entry name" value="SecA"/>
    <property type="match status" value="1"/>
</dbReference>
<comment type="subcellular location">
    <subcellularLocation>
        <location evidence="16">Cell membrane</location>
        <topology evidence="16">Peripheral membrane protein</topology>
        <orientation evidence="16">Cytoplasmic side</orientation>
    </subcellularLocation>
    <subcellularLocation>
        <location evidence="16">Cytoplasm</location>
    </subcellularLocation>
    <subcellularLocation>
        <location evidence="2">Membrane</location>
        <topology evidence="2">Peripheral membrane protein</topology>
    </subcellularLocation>
    <text evidence="16">Distribution is 50-50.</text>
</comment>
<feature type="region of interest" description="Disordered" evidence="18">
    <location>
        <begin position="247"/>
        <end position="268"/>
    </location>
</feature>
<evidence type="ECO:0000256" key="17">
    <source>
        <dbReference type="RuleBase" id="RU003874"/>
    </source>
</evidence>
<dbReference type="Proteomes" id="UP001327459">
    <property type="component" value="Chromosome"/>
</dbReference>
<dbReference type="PROSITE" id="PS51196">
    <property type="entry name" value="SECA_MOTOR_DEAD"/>
    <property type="match status" value="1"/>
</dbReference>
<evidence type="ECO:0000313" key="23">
    <source>
        <dbReference type="Proteomes" id="UP001327459"/>
    </source>
</evidence>
<feature type="domain" description="Helicase C-terminal" evidence="20">
    <location>
        <begin position="443"/>
        <end position="642"/>
    </location>
</feature>
<keyword evidence="10" id="KW-0862">Zinc</keyword>
<evidence type="ECO:0000256" key="7">
    <source>
        <dbReference type="ARBA" id="ARBA00022519"/>
    </source>
</evidence>
<evidence type="ECO:0000256" key="18">
    <source>
        <dbReference type="SAM" id="MobiDB-lite"/>
    </source>
</evidence>
<evidence type="ECO:0000256" key="2">
    <source>
        <dbReference type="ARBA" id="ARBA00004170"/>
    </source>
</evidence>
<keyword evidence="4 16" id="KW-0813">Transport</keyword>
<evidence type="ECO:0000256" key="13">
    <source>
        <dbReference type="ARBA" id="ARBA00022967"/>
    </source>
</evidence>
<keyword evidence="6 16" id="KW-0963">Cytoplasm</keyword>
<dbReference type="PROSITE" id="PS51192">
    <property type="entry name" value="HELICASE_ATP_BIND_1"/>
    <property type="match status" value="1"/>
</dbReference>
<keyword evidence="9 16" id="KW-0547">Nucleotide-binding</keyword>
<dbReference type="Gene3D" id="3.40.50.300">
    <property type="entry name" value="P-loop containing nucleotide triphosphate hydrolases"/>
    <property type="match status" value="2"/>
</dbReference>
<accession>A0ABZ0YXR4</accession>
<keyword evidence="8" id="KW-0479">Metal-binding</keyword>
<evidence type="ECO:0000256" key="8">
    <source>
        <dbReference type="ARBA" id="ARBA00022723"/>
    </source>
</evidence>
<dbReference type="NCBIfam" id="NF009538">
    <property type="entry name" value="PRK12904.1"/>
    <property type="match status" value="1"/>
</dbReference>
<evidence type="ECO:0000256" key="4">
    <source>
        <dbReference type="ARBA" id="ARBA00022448"/>
    </source>
</evidence>
<dbReference type="PROSITE" id="PS51194">
    <property type="entry name" value="HELICASE_CTER"/>
    <property type="match status" value="1"/>
</dbReference>
<dbReference type="PRINTS" id="PR00906">
    <property type="entry name" value="SECA"/>
</dbReference>
<comment type="cofactor">
    <cofactor evidence="1">
        <name>Zn(2+)</name>
        <dbReference type="ChEBI" id="CHEBI:29105"/>
    </cofactor>
</comment>
<feature type="domain" description="SecA family profile" evidence="21">
    <location>
        <begin position="3"/>
        <end position="626"/>
    </location>
</feature>
<keyword evidence="14 16" id="KW-0811">Translocation</keyword>
<evidence type="ECO:0000256" key="1">
    <source>
        <dbReference type="ARBA" id="ARBA00001947"/>
    </source>
</evidence>
<gene>
    <name evidence="16 22" type="primary">secA</name>
    <name evidence="22" type="ORF">SR882_09715</name>
</gene>
<evidence type="ECO:0000256" key="6">
    <source>
        <dbReference type="ARBA" id="ARBA00022490"/>
    </source>
</evidence>
<dbReference type="SMART" id="SM00958">
    <property type="entry name" value="SecA_PP_bind"/>
    <property type="match status" value="1"/>
</dbReference>
<dbReference type="InterPro" id="IPR001650">
    <property type="entry name" value="Helicase_C-like"/>
</dbReference>
<dbReference type="InterPro" id="IPR011130">
    <property type="entry name" value="SecA_preprotein_X-link_dom"/>
</dbReference>
<dbReference type="EMBL" id="CP140153">
    <property type="protein sequence ID" value="WQH16027.1"/>
    <property type="molecule type" value="Genomic_DNA"/>
</dbReference>
<dbReference type="InterPro" id="IPR004027">
    <property type="entry name" value="SEC_C_motif"/>
</dbReference>
<dbReference type="Gene3D" id="3.90.1440.10">
    <property type="entry name" value="SecA, preprotein cross-linking domain"/>
    <property type="match status" value="1"/>
</dbReference>
<comment type="function">
    <text evidence="16">Part of the Sec protein translocase complex. Interacts with the SecYEG preprotein conducting channel. Has a central role in coupling the hydrolysis of ATP to the transfer of proteins into and across the cell membrane, serving both as a receptor for the preprotein-SecB complex and as an ATP-driven molecular motor driving the stepwise translocation of polypeptide chains across the membrane.</text>
</comment>
<feature type="compositionally biased region" description="Basic residues" evidence="18">
    <location>
        <begin position="921"/>
        <end position="932"/>
    </location>
</feature>
<dbReference type="CDD" id="cd18803">
    <property type="entry name" value="SF2_C_secA"/>
    <property type="match status" value="1"/>
</dbReference>
<feature type="region of interest" description="Disordered" evidence="18">
    <location>
        <begin position="859"/>
        <end position="932"/>
    </location>
</feature>
<dbReference type="Pfam" id="PF07517">
    <property type="entry name" value="SecA_DEAD"/>
    <property type="match status" value="1"/>
</dbReference>
<dbReference type="InterPro" id="IPR036266">
    <property type="entry name" value="SecA_Wing/Scaffold_sf"/>
</dbReference>
<evidence type="ECO:0000313" key="22">
    <source>
        <dbReference type="EMBL" id="WQH16027.1"/>
    </source>
</evidence>
<dbReference type="InterPro" id="IPR000185">
    <property type="entry name" value="SecA"/>
</dbReference>
<keyword evidence="15 16" id="KW-0472">Membrane</keyword>
<organism evidence="22 23">
    <name type="scientific">Guyparkeria halophila</name>
    <dbReference type="NCBI Taxonomy" id="47960"/>
    <lineage>
        <taxon>Bacteria</taxon>
        <taxon>Pseudomonadati</taxon>
        <taxon>Pseudomonadota</taxon>
        <taxon>Gammaproteobacteria</taxon>
        <taxon>Chromatiales</taxon>
        <taxon>Thioalkalibacteraceae</taxon>
        <taxon>Guyparkeria</taxon>
    </lineage>
</organism>
<dbReference type="Pfam" id="PF07516">
    <property type="entry name" value="SecA_SW"/>
    <property type="match status" value="1"/>
</dbReference>
<dbReference type="SMART" id="SM00957">
    <property type="entry name" value="SecA_DEAD"/>
    <property type="match status" value="1"/>
</dbReference>
<comment type="catalytic activity">
    <reaction evidence="16">
        <text>ATP + H2O + cellular proteinSide 1 = ADP + phosphate + cellular proteinSide 2.</text>
        <dbReference type="EC" id="7.4.2.8"/>
    </reaction>
</comment>
<dbReference type="PANTHER" id="PTHR30612">
    <property type="entry name" value="SECA INNER MEMBRANE COMPONENT OF SEC PROTEIN SECRETION SYSTEM"/>
    <property type="match status" value="1"/>
</dbReference>
<keyword evidence="12 16" id="KW-0653">Protein transport</keyword>
<feature type="compositionally biased region" description="Basic and acidic residues" evidence="18">
    <location>
        <begin position="904"/>
        <end position="916"/>
    </location>
</feature>
<dbReference type="Pfam" id="PF21090">
    <property type="entry name" value="P-loop_SecA"/>
    <property type="match status" value="1"/>
</dbReference>
<dbReference type="InterPro" id="IPR020937">
    <property type="entry name" value="SecA_CS"/>
</dbReference>
<evidence type="ECO:0000256" key="10">
    <source>
        <dbReference type="ARBA" id="ARBA00022833"/>
    </source>
</evidence>
<reference evidence="22 23" key="1">
    <citation type="submission" date="2023-11" db="EMBL/GenBank/DDBJ databases">
        <title>MicrobeMod: A computational toolkit for identifying prokaryotic methylation and restriction-modification with nanopore sequencing.</title>
        <authorList>
            <person name="Crits-Christoph A."/>
            <person name="Kang S.C."/>
            <person name="Lee H."/>
            <person name="Ostrov N."/>
        </authorList>
    </citation>
    <scope>NUCLEOTIDE SEQUENCE [LARGE SCALE GENOMIC DNA]</scope>
    <source>
        <strain evidence="22 23">ATCC 49870</strain>
    </source>
</reference>
<dbReference type="NCBIfam" id="TIGR00963">
    <property type="entry name" value="secA"/>
    <property type="match status" value="1"/>
</dbReference>
<dbReference type="RefSeq" id="WP_322521047.1">
    <property type="nucleotide sequence ID" value="NZ_CP140153.1"/>
</dbReference>
<keyword evidence="13 16" id="KW-1278">Translocase</keyword>
<feature type="binding site" evidence="16">
    <location>
        <position position="87"/>
    </location>
    <ligand>
        <name>ATP</name>
        <dbReference type="ChEBI" id="CHEBI:30616"/>
    </ligand>
</feature>
<dbReference type="SUPFAM" id="SSF52540">
    <property type="entry name" value="P-loop containing nucleoside triphosphate hydrolases"/>
    <property type="match status" value="2"/>
</dbReference>
<evidence type="ECO:0000256" key="5">
    <source>
        <dbReference type="ARBA" id="ARBA00022475"/>
    </source>
</evidence>
<dbReference type="PROSITE" id="PS01312">
    <property type="entry name" value="SECA"/>
    <property type="match status" value="1"/>
</dbReference>
<dbReference type="Pfam" id="PF02810">
    <property type="entry name" value="SEC-C"/>
    <property type="match status" value="1"/>
</dbReference>
<sequence>MIGSLAAKVFGTRNDRQVKKLRKRVTEINALEEATQALSDDELKGRTEEFHQRWADGESLDSLLPEAFAVCREMSRRVMGMRHFDVQLIGGMVLHEGKVAEMKTGEGKTLVATLAVYLNAITKKGVHVVTVNDYLAKRDAEWMGRVYTALGLTVGTVVPGMDARAKRDAYYCDVTYATNNELGFDYLRDNMAFSAEQIMQREPVFAIVDEVDSILIDEARTPLIISGPAADSSETYHTINGLIPELKRQAREEPKDDEPPLTDEERGDFTVDEKNKQAFLTEQGFDKAEELLIQAGLLEEGESLYDSHNIMLLSHLTSALRAHAIYKRNVDYIVKGDDVIIVDEFTGRTLAGRRWSEGLHQAVEAKEGVTIKPENQTLASITFQNYFRLYPKLAGMTGTAITEARELGEIYGLDVIQIPTNRPIQRIDHGDLVFLTAEEKYGAITKDVQAARDRGQPTLVGTASIDASEIVSEALQQAGIPHNVLNAKNHLSEAEIIAEAGRPGAVTIATNMAGRGTDIVLGGNLEQELHDLGPDASEEAQHEVEASWQQRHEAVLESGGLHVVGTERHESRRVDNQLRGRAGRQGDPGSTRFFLSLEDNLMRVFASDRVSGLMKKLGMKSGEAIEHPWVSRAIENAQRKVEGHNFDMRKHLLDYDNVANEQRKVIYEQRRAVMATTDTSPIIESMRREVLADRFRRYVPFGALEEMWDVEGLTAHLKEDFGLDLPIQKWLDEDDDLHDETLLEKIIDTAQRHYQAKEKLVGEDNLRQFEKGVLLQVLDAQWKDHLAAMDYLRQSIGLRGYAQKNPTQEYKREAFEMFGKMLDDMNYEIVRTLTRLQIAAPEGMEQDDITSMLDELVDNPRVDPSQLRTRHESVSTFAEPEEPAAPARPSGQDEAGGETPTRPVRRENPKIGRNDPCHCGSGKKYKHCCGKL</sequence>
<proteinExistence type="inferred from homology"/>
<dbReference type="SUPFAM" id="SSF81767">
    <property type="entry name" value="Pre-protein crosslinking domain of SecA"/>
    <property type="match status" value="1"/>
</dbReference>
<evidence type="ECO:0000256" key="14">
    <source>
        <dbReference type="ARBA" id="ARBA00023010"/>
    </source>
</evidence>
<dbReference type="Pfam" id="PF01043">
    <property type="entry name" value="SecA_PP_bind"/>
    <property type="match status" value="1"/>
</dbReference>
<evidence type="ECO:0000256" key="9">
    <source>
        <dbReference type="ARBA" id="ARBA00022741"/>
    </source>
</evidence>
<dbReference type="InterPro" id="IPR011115">
    <property type="entry name" value="SecA_DEAD"/>
</dbReference>
<keyword evidence="5 16" id="KW-1003">Cell membrane</keyword>
<dbReference type="InterPro" id="IPR014018">
    <property type="entry name" value="SecA_motor_DEAD"/>
</dbReference>
<evidence type="ECO:0000259" key="21">
    <source>
        <dbReference type="PROSITE" id="PS51196"/>
    </source>
</evidence>
<comment type="subunit">
    <text evidence="16">Monomer and homodimer. Part of the essential Sec protein translocation apparatus which comprises SecA, SecYEG and auxiliary proteins SecDF-YajC and YidC.</text>
</comment>
<keyword evidence="23" id="KW-1185">Reference proteome</keyword>
<dbReference type="SUPFAM" id="SSF81886">
    <property type="entry name" value="Helical scaffold and wing domains of SecA"/>
    <property type="match status" value="1"/>
</dbReference>
<feature type="binding site" evidence="16">
    <location>
        <begin position="105"/>
        <end position="109"/>
    </location>
    <ligand>
        <name>ATP</name>
        <dbReference type="ChEBI" id="CHEBI:30616"/>
    </ligand>
</feature>
<evidence type="ECO:0000256" key="3">
    <source>
        <dbReference type="ARBA" id="ARBA00007650"/>
    </source>
</evidence>
<evidence type="ECO:0000259" key="19">
    <source>
        <dbReference type="PROSITE" id="PS51192"/>
    </source>
</evidence>
<dbReference type="EC" id="7.4.2.8" evidence="16"/>